<sequence>MPVLHHLNLPLSHYGVASKLQSILFRLHLLYKTQQSKSPSSSSDNDAPPLPGPPPPYLITAEFFPTYTFGRREKHIRPPEEVVRRAFHDVTIAYTSRGGQTTFHGPGQVVAYPIIDLKVHDFTPRGYICFLERSIINVLADGKYGIKGFTTDQPGVWVTKTRKIASVGVNLRRWVSCHGLSINVNPDLSFFEKIVPCGLDKVTMWSMRTEIEHQLQLHTERLKKAPGKDNHKFEEKAAARMENSTVANVRGDVVAQLVKGLGCSDCKEVTVQDVVDLGKRYGINEEYADGENIVEGVPLIRLAVDGREVQMNFYNDPLHDHIEPPQPPTLQELMARELKVYIPPEPVKIPTEDEGDDEDSDEELDSGEDSSDESSSSDEDSDEDSDSDEPDEEEEEEEGEKEEEEEEEEKPKRRPRRRVQKPKDDGEEEDILPLIQNPTGPKSPVYRGRPRKAPALPPSNDVEEAQPNPAAKRGRPRKTPAPSSTDENETDTTVSAGAPPRPAAQRGRPKKSAGSDSKDSKSED</sequence>
<evidence type="ECO:0000256" key="3">
    <source>
        <dbReference type="ARBA" id="ARBA00012334"/>
    </source>
</evidence>
<proteinExistence type="inferred from homology"/>
<evidence type="ECO:0000313" key="8">
    <source>
        <dbReference type="EMBL" id="KAJ6264090.1"/>
    </source>
</evidence>
<dbReference type="AlphaFoldDB" id="A0AAD6J691"/>
<dbReference type="NCBIfam" id="TIGR00214">
    <property type="entry name" value="lipB"/>
    <property type="match status" value="1"/>
</dbReference>
<dbReference type="GO" id="GO:0009249">
    <property type="term" value="P:protein lipoylation"/>
    <property type="evidence" value="ECO:0007669"/>
    <property type="project" value="InterPro"/>
</dbReference>
<dbReference type="PROSITE" id="PS01313">
    <property type="entry name" value="LIPB"/>
    <property type="match status" value="1"/>
</dbReference>
<evidence type="ECO:0000256" key="6">
    <source>
        <dbReference type="SAM" id="MobiDB-lite"/>
    </source>
</evidence>
<feature type="region of interest" description="Disordered" evidence="6">
    <location>
        <begin position="343"/>
        <end position="524"/>
    </location>
</feature>
<evidence type="ECO:0000256" key="5">
    <source>
        <dbReference type="ARBA" id="ARBA00023315"/>
    </source>
</evidence>
<evidence type="ECO:0000256" key="1">
    <source>
        <dbReference type="ARBA" id="ARBA00004821"/>
    </source>
</evidence>
<dbReference type="PROSITE" id="PS51733">
    <property type="entry name" value="BPL_LPL_CATALYTIC"/>
    <property type="match status" value="1"/>
</dbReference>
<dbReference type="GO" id="GO:0033819">
    <property type="term" value="F:lipoyl(octanoyl) transferase activity"/>
    <property type="evidence" value="ECO:0007669"/>
    <property type="project" value="UniProtKB-EC"/>
</dbReference>
<dbReference type="EC" id="2.3.1.181" evidence="3"/>
<name>A0AAD6J691_DREDA</name>
<dbReference type="InterPro" id="IPR020605">
    <property type="entry name" value="Octanoyltransferase_CS"/>
</dbReference>
<dbReference type="InterPro" id="IPR004143">
    <property type="entry name" value="BPL_LPL_catalytic"/>
</dbReference>
<comment type="similarity">
    <text evidence="2">Belongs to the LipB family.</text>
</comment>
<dbReference type="PANTHER" id="PTHR10993">
    <property type="entry name" value="OCTANOYLTRANSFERASE"/>
    <property type="match status" value="1"/>
</dbReference>
<dbReference type="PANTHER" id="PTHR10993:SF7">
    <property type="entry name" value="LIPOYLTRANSFERASE 2, MITOCHONDRIAL-RELATED"/>
    <property type="match status" value="1"/>
</dbReference>
<evidence type="ECO:0000256" key="2">
    <source>
        <dbReference type="ARBA" id="ARBA00007907"/>
    </source>
</evidence>
<keyword evidence="4" id="KW-0808">Transferase</keyword>
<reference evidence="8" key="1">
    <citation type="submission" date="2023-01" db="EMBL/GenBank/DDBJ databases">
        <title>The chitinases involved in constricting ring structure development in the nematode-trapping fungus Drechslerella dactyloides.</title>
        <authorList>
            <person name="Wang R."/>
            <person name="Zhang L."/>
            <person name="Tang P."/>
            <person name="Li S."/>
            <person name="Liang L."/>
        </authorList>
    </citation>
    <scope>NUCLEOTIDE SEQUENCE</scope>
    <source>
        <strain evidence="8">YMF1.00031</strain>
    </source>
</reference>
<dbReference type="InterPro" id="IPR045864">
    <property type="entry name" value="aa-tRNA-synth_II/BPL/LPL"/>
</dbReference>
<dbReference type="Pfam" id="PF21948">
    <property type="entry name" value="LplA-B_cat"/>
    <property type="match status" value="1"/>
</dbReference>
<evidence type="ECO:0000256" key="4">
    <source>
        <dbReference type="ARBA" id="ARBA00022679"/>
    </source>
</evidence>
<gene>
    <name evidence="8" type="ORF">Dda_0231</name>
</gene>
<feature type="domain" description="BPL/LPL catalytic" evidence="7">
    <location>
        <begin position="52"/>
        <end position="230"/>
    </location>
</feature>
<comment type="pathway">
    <text evidence="1">Protein modification; protein lipoylation via endogenous pathway; protein N(6)-(lipoyl)lysine from octanoyl-[acyl-carrier-protein]: step 1/2.</text>
</comment>
<organism evidence="8 9">
    <name type="scientific">Drechslerella dactyloides</name>
    <name type="common">Nematode-trapping fungus</name>
    <name type="synonym">Arthrobotrys dactyloides</name>
    <dbReference type="NCBI Taxonomy" id="74499"/>
    <lineage>
        <taxon>Eukaryota</taxon>
        <taxon>Fungi</taxon>
        <taxon>Dikarya</taxon>
        <taxon>Ascomycota</taxon>
        <taxon>Pezizomycotina</taxon>
        <taxon>Orbiliomycetes</taxon>
        <taxon>Orbiliales</taxon>
        <taxon>Orbiliaceae</taxon>
        <taxon>Drechslerella</taxon>
    </lineage>
</organism>
<feature type="compositionally biased region" description="Polar residues" evidence="6">
    <location>
        <begin position="481"/>
        <end position="495"/>
    </location>
</feature>
<comment type="caution">
    <text evidence="8">The sequence shown here is derived from an EMBL/GenBank/DDBJ whole genome shotgun (WGS) entry which is preliminary data.</text>
</comment>
<dbReference type="EMBL" id="JAQGDS010000001">
    <property type="protein sequence ID" value="KAJ6264090.1"/>
    <property type="molecule type" value="Genomic_DNA"/>
</dbReference>
<accession>A0AAD6J691</accession>
<feature type="compositionally biased region" description="Acidic residues" evidence="6">
    <location>
        <begin position="352"/>
        <end position="408"/>
    </location>
</feature>
<keyword evidence="5" id="KW-0012">Acyltransferase</keyword>
<keyword evidence="9" id="KW-1185">Reference proteome</keyword>
<dbReference type="Proteomes" id="UP001221413">
    <property type="component" value="Unassembled WGS sequence"/>
</dbReference>
<protein>
    <recommendedName>
        <fullName evidence="3">lipoyl(octanoyl) transferase</fullName>
        <ecNumber evidence="3">2.3.1.181</ecNumber>
    </recommendedName>
</protein>
<evidence type="ECO:0000313" key="9">
    <source>
        <dbReference type="Proteomes" id="UP001221413"/>
    </source>
</evidence>
<dbReference type="SUPFAM" id="SSF55681">
    <property type="entry name" value="Class II aaRS and biotin synthetases"/>
    <property type="match status" value="1"/>
</dbReference>
<dbReference type="InterPro" id="IPR000544">
    <property type="entry name" value="Octanoyltransferase"/>
</dbReference>
<dbReference type="Gene3D" id="3.30.930.10">
    <property type="entry name" value="Bira Bifunctional Protein, Domain 2"/>
    <property type="match status" value="1"/>
</dbReference>
<evidence type="ECO:0000259" key="7">
    <source>
        <dbReference type="PROSITE" id="PS51733"/>
    </source>
</evidence>